<accession>A0A1W2C0X5</accession>
<dbReference type="Proteomes" id="UP000192393">
    <property type="component" value="Unassembled WGS sequence"/>
</dbReference>
<reference evidence="3" key="1">
    <citation type="submission" date="2017-04" db="EMBL/GenBank/DDBJ databases">
        <authorList>
            <person name="Varghese N."/>
            <person name="Submissions S."/>
        </authorList>
    </citation>
    <scope>NUCLEOTIDE SEQUENCE [LARGE SCALE GENOMIC DNA]</scope>
    <source>
        <strain evidence="3">CGMCC 1.12708</strain>
    </source>
</reference>
<feature type="region of interest" description="Disordered" evidence="1">
    <location>
        <begin position="199"/>
        <end position="231"/>
    </location>
</feature>
<sequence length="461" mass="51044">MKKVLPLLLFSWLFVMFSCKEDDLETRGHEHAEHSMKKNKVSFQKMKSYLLYHTDSSLPAYFEPAYSRGNDAFVTAVDTTSIVQIVSGDITTFTLHVNTLDDELYAYSNLVIRLEEGKITESILHYNPTADWQTAYNRGERLPYEGDLTVTDINGEARGTGGAGCMLEIQIACYGGSCPCTDGNGQTIYVQISCGGGGSDPGDGNPTDPNPGGYDPSEGGGGGNNNGAHNSCQFLKNKLTEPLQNGQNFKTRLQELKPKVFNSPDEWGYINQNPSEDPNVSSGATNQYNPAKATTIPDGRKAVKLDISGPHIFGYMHTHPNNESTAGIPSMEDIIEFLRMVKYRYQSGLPTNNTYSIVVGNHGVYAITIDNIDDFISGYGSFSRELMKDFVQRFENNYYDKVKNRPLSENDRPNNEKALLKFLNTIKFDTGIGVYRANDNLTGWDKLQLNASGQVQPTNCN</sequence>
<dbReference type="OrthoDB" id="1234320at2"/>
<protein>
    <submittedName>
        <fullName evidence="2">Uncharacterized protein</fullName>
    </submittedName>
</protein>
<gene>
    <name evidence="2" type="ORF">SAMN06296427_10847</name>
</gene>
<dbReference type="STRING" id="1434700.SAMN06296427_10847"/>
<evidence type="ECO:0000313" key="3">
    <source>
        <dbReference type="Proteomes" id="UP000192393"/>
    </source>
</evidence>
<organism evidence="2 3">
    <name type="scientific">Moheibacter sediminis</name>
    <dbReference type="NCBI Taxonomy" id="1434700"/>
    <lineage>
        <taxon>Bacteria</taxon>
        <taxon>Pseudomonadati</taxon>
        <taxon>Bacteroidota</taxon>
        <taxon>Flavobacteriia</taxon>
        <taxon>Flavobacteriales</taxon>
        <taxon>Weeksellaceae</taxon>
        <taxon>Moheibacter</taxon>
    </lineage>
</organism>
<dbReference type="RefSeq" id="WP_084017929.1">
    <property type="nucleotide sequence ID" value="NZ_FWXS01000008.1"/>
</dbReference>
<keyword evidence="3" id="KW-1185">Reference proteome</keyword>
<proteinExistence type="predicted"/>
<dbReference type="AlphaFoldDB" id="A0A1W2C0X5"/>
<dbReference type="EMBL" id="FWXS01000008">
    <property type="protein sequence ID" value="SMC78839.1"/>
    <property type="molecule type" value="Genomic_DNA"/>
</dbReference>
<feature type="compositionally biased region" description="Low complexity" evidence="1">
    <location>
        <begin position="202"/>
        <end position="216"/>
    </location>
</feature>
<evidence type="ECO:0000256" key="1">
    <source>
        <dbReference type="SAM" id="MobiDB-lite"/>
    </source>
</evidence>
<evidence type="ECO:0000313" key="2">
    <source>
        <dbReference type="EMBL" id="SMC78839.1"/>
    </source>
</evidence>
<dbReference type="PROSITE" id="PS51257">
    <property type="entry name" value="PROKAR_LIPOPROTEIN"/>
    <property type="match status" value="1"/>
</dbReference>
<name>A0A1W2C0X5_9FLAO</name>